<name>A0A8B7XQV0_ACAPL</name>
<evidence type="ECO:0000256" key="1">
    <source>
        <dbReference type="ARBA" id="ARBA00022723"/>
    </source>
</evidence>
<dbReference type="InterPro" id="IPR002893">
    <property type="entry name" value="Znf_MYND"/>
</dbReference>
<organism evidence="10 11">
    <name type="scientific">Acanthaster planci</name>
    <name type="common">Crown-of-thorns starfish</name>
    <dbReference type="NCBI Taxonomy" id="133434"/>
    <lineage>
        <taxon>Eukaryota</taxon>
        <taxon>Metazoa</taxon>
        <taxon>Echinodermata</taxon>
        <taxon>Eleutherozoa</taxon>
        <taxon>Asterozoa</taxon>
        <taxon>Asteroidea</taxon>
        <taxon>Valvatacea</taxon>
        <taxon>Valvatida</taxon>
        <taxon>Acanthasteridae</taxon>
        <taxon>Acanthaster</taxon>
    </lineage>
</organism>
<dbReference type="PANTHER" id="PTHR10237">
    <property type="entry name" value="DEFORMED EPIDERMAL AUTOREGULATORY FACTOR 1 HOMOLOG SUPPRESSIN"/>
    <property type="match status" value="1"/>
</dbReference>
<dbReference type="InterPro" id="IPR024119">
    <property type="entry name" value="TF_DEAF-1"/>
</dbReference>
<dbReference type="AlphaFoldDB" id="A0A8B7XQV0"/>
<evidence type="ECO:0000259" key="9">
    <source>
        <dbReference type="PROSITE" id="PS50865"/>
    </source>
</evidence>
<dbReference type="Gene3D" id="6.10.140.2220">
    <property type="match status" value="1"/>
</dbReference>
<dbReference type="GO" id="GO:0008270">
    <property type="term" value="F:zinc ion binding"/>
    <property type="evidence" value="ECO:0007669"/>
    <property type="project" value="UniProtKB-KW"/>
</dbReference>
<dbReference type="PANTHER" id="PTHR10237:SF1">
    <property type="entry name" value="DEFORMED EPIDERMAL AUTOREGULATORY FACTOR 1 HOMOLOG"/>
    <property type="match status" value="1"/>
</dbReference>
<evidence type="ECO:0000256" key="2">
    <source>
        <dbReference type="ARBA" id="ARBA00022771"/>
    </source>
</evidence>
<evidence type="ECO:0000256" key="5">
    <source>
        <dbReference type="ARBA" id="ARBA00023125"/>
    </source>
</evidence>
<dbReference type="RefSeq" id="XP_022082386.1">
    <property type="nucleotide sequence ID" value="XM_022226694.1"/>
</dbReference>
<evidence type="ECO:0000256" key="6">
    <source>
        <dbReference type="ARBA" id="ARBA00023163"/>
    </source>
</evidence>
<dbReference type="GO" id="GO:0003677">
    <property type="term" value="F:DNA binding"/>
    <property type="evidence" value="ECO:0007669"/>
    <property type="project" value="UniProtKB-KW"/>
</dbReference>
<evidence type="ECO:0000256" key="3">
    <source>
        <dbReference type="ARBA" id="ARBA00022833"/>
    </source>
</evidence>
<dbReference type="KEGG" id="aplc:110974812"/>
<dbReference type="Pfam" id="PF01753">
    <property type="entry name" value="zf-MYND"/>
    <property type="match status" value="2"/>
</dbReference>
<reference evidence="11" key="1">
    <citation type="submission" date="2025-08" db="UniProtKB">
        <authorList>
            <consortium name="RefSeq"/>
        </authorList>
    </citation>
    <scope>IDENTIFICATION</scope>
</reference>
<keyword evidence="7" id="KW-0539">Nucleus</keyword>
<evidence type="ECO:0000313" key="10">
    <source>
        <dbReference type="Proteomes" id="UP000694845"/>
    </source>
</evidence>
<dbReference type="Pfam" id="PF14737">
    <property type="entry name" value="DUF4470"/>
    <property type="match status" value="1"/>
</dbReference>
<keyword evidence="3" id="KW-0862">Zinc</keyword>
<feature type="domain" description="MYND-type" evidence="9">
    <location>
        <begin position="56"/>
        <end position="93"/>
    </location>
</feature>
<evidence type="ECO:0000313" key="11">
    <source>
        <dbReference type="RefSeq" id="XP_022082386.1"/>
    </source>
</evidence>
<accession>A0A8B7XQV0</accession>
<dbReference type="PROSITE" id="PS01360">
    <property type="entry name" value="ZF_MYND_1"/>
    <property type="match status" value="1"/>
</dbReference>
<evidence type="ECO:0000256" key="7">
    <source>
        <dbReference type="ARBA" id="ARBA00023242"/>
    </source>
</evidence>
<keyword evidence="10" id="KW-1185">Reference proteome</keyword>
<dbReference type="GO" id="GO:0000981">
    <property type="term" value="F:DNA-binding transcription factor activity, RNA polymerase II-specific"/>
    <property type="evidence" value="ECO:0007669"/>
    <property type="project" value="TreeGrafter"/>
</dbReference>
<protein>
    <submittedName>
        <fullName evidence="11">Uncharacterized protein LOC110974812</fullName>
    </submittedName>
</protein>
<keyword evidence="5" id="KW-0238">DNA-binding</keyword>
<evidence type="ECO:0000256" key="8">
    <source>
        <dbReference type="PROSITE-ProRule" id="PRU00134"/>
    </source>
</evidence>
<dbReference type="GeneID" id="110974812"/>
<keyword evidence="2 8" id="KW-0863">Zinc-finger</keyword>
<dbReference type="OrthoDB" id="76265at2759"/>
<keyword evidence="6" id="KW-0804">Transcription</keyword>
<proteinExistence type="predicted"/>
<feature type="domain" description="MYND-type" evidence="9">
    <location>
        <begin position="8"/>
        <end position="48"/>
    </location>
</feature>
<keyword evidence="1" id="KW-0479">Metal-binding</keyword>
<dbReference type="GO" id="GO:0005634">
    <property type="term" value="C:nucleus"/>
    <property type="evidence" value="ECO:0007669"/>
    <property type="project" value="TreeGrafter"/>
</dbReference>
<gene>
    <name evidence="11" type="primary">LOC110974812</name>
</gene>
<dbReference type="Proteomes" id="UP000694845">
    <property type="component" value="Unplaced"/>
</dbReference>
<dbReference type="SUPFAM" id="SSF144232">
    <property type="entry name" value="HIT/MYND zinc finger-like"/>
    <property type="match status" value="2"/>
</dbReference>
<dbReference type="PROSITE" id="PS50865">
    <property type="entry name" value="ZF_MYND_2"/>
    <property type="match status" value="2"/>
</dbReference>
<evidence type="ECO:0000256" key="4">
    <source>
        <dbReference type="ARBA" id="ARBA00023015"/>
    </source>
</evidence>
<dbReference type="OMA" id="WRCERIP"/>
<dbReference type="InterPro" id="IPR027974">
    <property type="entry name" value="DUF4470"/>
</dbReference>
<sequence>MDVSPGHCWRCERIPARHSVPCSRCPTAKYCSASCRDEDGARHRAVECELFGEKRCSACGKLGKTHECSGCNNAWYCNTDCQRRNFPTHKVQCRQTRESIREMSTKLSRLTMLYGDFPQYFGNTMAKDFLQLPTNEWSSKQVTEGELARDYHVLSAGCGDLRNTVLTAASLPDKYRGKLHVTLNDYDPFLMARNVLFLFMLVRFADADHIASSLVTIWYSFHLPKREYNLIKISLKELILISAQKLCDVTRGLVCVTDEELLYLSIVWEKWQGLECRRDMKTSINLRQQRKDLLQNSDQQTKEECSSYLKGINARDRRQMEKWFEHGLFLPCEAKERDVPFDNPTLTAPKASTYWVDKDACLLLLRKEAPPAMPKEEFPFTLSIGPKLIPFTVWDCLRVREHSGRSFSSPMVMYHSYVTDLLQKAKSLILHGRLHIHISLANCLDFPSQHRTLQIPNYDRIFTSNLADYLGFPKLLKSFKPLLNTSNDYSVIVTETMKWFDSIPTAYVRCLQASQLEKVKKDYCHDMFSSCQTKGIENTFNSITEYYNNTSHFIQYLRADITADGPGVPALQDVPSFETVKKYNGMRMRDFRKGPNKLAPFQYRLNARDLNMLRGYVRALEWCLPKSDS</sequence>
<keyword evidence="4" id="KW-0805">Transcription regulation</keyword>